<feature type="domain" description="Protein kinase" evidence="20">
    <location>
        <begin position="345"/>
        <end position="637"/>
    </location>
</feature>
<accession>A0A2P5EN03</accession>
<evidence type="ECO:0000256" key="5">
    <source>
        <dbReference type="ARBA" id="ARBA00022679"/>
    </source>
</evidence>
<evidence type="ECO:0000256" key="2">
    <source>
        <dbReference type="ARBA" id="ARBA00012513"/>
    </source>
</evidence>
<dbReference type="InterPro" id="IPR008271">
    <property type="entry name" value="Ser/Thr_kinase_AS"/>
</dbReference>
<dbReference type="PANTHER" id="PTHR27009">
    <property type="entry name" value="RUST RESISTANCE KINASE LR10-RELATED"/>
    <property type="match status" value="1"/>
</dbReference>
<proteinExistence type="predicted"/>
<evidence type="ECO:0000256" key="1">
    <source>
        <dbReference type="ARBA" id="ARBA00004479"/>
    </source>
</evidence>
<comment type="catalytic activity">
    <reaction evidence="17">
        <text>L-seryl-[protein] + ATP = O-phospho-L-seryl-[protein] + ADP + H(+)</text>
        <dbReference type="Rhea" id="RHEA:17989"/>
        <dbReference type="Rhea" id="RHEA-COMP:9863"/>
        <dbReference type="Rhea" id="RHEA-COMP:11604"/>
        <dbReference type="ChEBI" id="CHEBI:15378"/>
        <dbReference type="ChEBI" id="CHEBI:29999"/>
        <dbReference type="ChEBI" id="CHEBI:30616"/>
        <dbReference type="ChEBI" id="CHEBI:83421"/>
        <dbReference type="ChEBI" id="CHEBI:456216"/>
        <dbReference type="EC" id="2.7.11.1"/>
    </reaction>
</comment>
<keyword evidence="22" id="KW-1185">Reference proteome</keyword>
<dbReference type="STRING" id="63057.A0A2P5EN03"/>
<dbReference type="AlphaFoldDB" id="A0A2P5EN03"/>
<dbReference type="Pfam" id="PF13947">
    <property type="entry name" value="GUB_WAK_bind"/>
    <property type="match status" value="1"/>
</dbReference>
<dbReference type="GO" id="GO:0016020">
    <property type="term" value="C:membrane"/>
    <property type="evidence" value="ECO:0007669"/>
    <property type="project" value="UniProtKB-SubCell"/>
</dbReference>
<organism evidence="21 22">
    <name type="scientific">Trema orientale</name>
    <name type="common">Charcoal tree</name>
    <name type="synonym">Celtis orientalis</name>
    <dbReference type="NCBI Taxonomy" id="63057"/>
    <lineage>
        <taxon>Eukaryota</taxon>
        <taxon>Viridiplantae</taxon>
        <taxon>Streptophyta</taxon>
        <taxon>Embryophyta</taxon>
        <taxon>Tracheophyta</taxon>
        <taxon>Spermatophyta</taxon>
        <taxon>Magnoliopsida</taxon>
        <taxon>eudicotyledons</taxon>
        <taxon>Gunneridae</taxon>
        <taxon>Pentapetalae</taxon>
        <taxon>rosids</taxon>
        <taxon>fabids</taxon>
        <taxon>Rosales</taxon>
        <taxon>Cannabaceae</taxon>
        <taxon>Trema</taxon>
    </lineage>
</organism>
<dbReference type="GO" id="GO:0030247">
    <property type="term" value="F:polysaccharide binding"/>
    <property type="evidence" value="ECO:0007669"/>
    <property type="project" value="InterPro"/>
</dbReference>
<protein>
    <recommendedName>
        <fullName evidence="2">non-specific serine/threonine protein kinase</fullName>
        <ecNumber evidence="2">2.7.11.1</ecNumber>
    </recommendedName>
</protein>
<evidence type="ECO:0000256" key="15">
    <source>
        <dbReference type="ARBA" id="ARBA00023180"/>
    </source>
</evidence>
<keyword evidence="13" id="KW-1015">Disulfide bond</keyword>
<evidence type="ECO:0000256" key="14">
    <source>
        <dbReference type="ARBA" id="ARBA00023170"/>
    </source>
</evidence>
<dbReference type="PROSITE" id="PS00107">
    <property type="entry name" value="PROTEIN_KINASE_ATP"/>
    <property type="match status" value="1"/>
</dbReference>
<keyword evidence="12" id="KW-0472">Membrane</keyword>
<evidence type="ECO:0000256" key="4">
    <source>
        <dbReference type="ARBA" id="ARBA00022536"/>
    </source>
</evidence>
<sequence length="657" mass="73102">MNNNSLFYIWIATLLCFLLDDSVKSALDARYEACAPRNCGTGPNISFPFYVEGGGADYCGLRVFRIACQENKPIFRTARGPYIVNDIWHQNQSFRLVNMDVVGATCVAPKHSFSFDFDRGVSFSFGSSHANIQFFYGCRSKSFDLGVEKCLVPCASSNSTHLSFVALVTNDDDLQTTYRVSMQYCESQVAVPVDLDEYWKANETLQTVNYTKLLTDGFTVLWYGSESDRCVGRKRSGGRCGFQDGGTVCFCPDGPRPVSCSTGTNGTSSEHGNGVLAAAANNSAASVAGVGILLIVILCCLRKNSSFLFWKKQSQTHQNVEAFLKDYGPLQVRRYSYLDIKKMTNSFTEKLGHGGFGEVYKGKLENGCLVAVKILNDSRDDDGEEFINEVATISRTSHVNVVTLLGFCFEGPNRALVYEFMPNGSLEKFIFDESPIEKRCHPLGWEMLYQISLGIARGLEYLHRGCNARILHFDIKPHNILLDADFVPKITDFGLAKIFTRKESLISSIMGPRGTAGYIAPEIFSRSFGGVSHKSDVYSYGMMVLDMVGGRNNVNIKSENTSDIYFPHWIYKRLELNEELGLERIMSEEDQVKVKKMIMVSLWCIQIAPAERPSMSEVIEMLDGSLNSLPIPPKPFLSSPSRSSANASTTFFSFSEI</sequence>
<evidence type="ECO:0000256" key="3">
    <source>
        <dbReference type="ARBA" id="ARBA00022527"/>
    </source>
</evidence>
<dbReference type="InParanoid" id="A0A2P5EN03"/>
<evidence type="ECO:0000256" key="11">
    <source>
        <dbReference type="ARBA" id="ARBA00022989"/>
    </source>
</evidence>
<evidence type="ECO:0000256" key="7">
    <source>
        <dbReference type="ARBA" id="ARBA00022729"/>
    </source>
</evidence>
<dbReference type="GO" id="GO:0005524">
    <property type="term" value="F:ATP binding"/>
    <property type="evidence" value="ECO:0007669"/>
    <property type="project" value="UniProtKB-UniRule"/>
</dbReference>
<keyword evidence="5" id="KW-0808">Transferase</keyword>
<dbReference type="EC" id="2.7.11.1" evidence="2"/>
<dbReference type="PROSITE" id="PS00108">
    <property type="entry name" value="PROTEIN_KINASE_ST"/>
    <property type="match status" value="1"/>
</dbReference>
<dbReference type="PROSITE" id="PS50011">
    <property type="entry name" value="PROTEIN_KINASE_DOM"/>
    <property type="match status" value="1"/>
</dbReference>
<dbReference type="FunFam" id="3.30.200.20:FF:000059">
    <property type="entry name" value="S-receptor-like serine/threonine-protein kinase"/>
    <property type="match status" value="1"/>
</dbReference>
<evidence type="ECO:0000256" key="8">
    <source>
        <dbReference type="ARBA" id="ARBA00022741"/>
    </source>
</evidence>
<evidence type="ECO:0000256" key="9">
    <source>
        <dbReference type="ARBA" id="ARBA00022777"/>
    </source>
</evidence>
<comment type="caution">
    <text evidence="21">The sequence shown here is derived from an EMBL/GenBank/DDBJ whole genome shotgun (WGS) entry which is preliminary data.</text>
</comment>
<dbReference type="InterPro" id="IPR017441">
    <property type="entry name" value="Protein_kinase_ATP_BS"/>
</dbReference>
<comment type="subcellular location">
    <subcellularLocation>
        <location evidence="1">Membrane</location>
        <topology evidence="1">Single-pass type I membrane protein</topology>
    </subcellularLocation>
</comment>
<dbReference type="GO" id="GO:0004674">
    <property type="term" value="F:protein serine/threonine kinase activity"/>
    <property type="evidence" value="ECO:0007669"/>
    <property type="project" value="UniProtKB-KW"/>
</dbReference>
<keyword evidence="7 19" id="KW-0732">Signal</keyword>
<evidence type="ECO:0000256" key="16">
    <source>
        <dbReference type="ARBA" id="ARBA00047899"/>
    </source>
</evidence>
<comment type="catalytic activity">
    <reaction evidence="16">
        <text>L-threonyl-[protein] + ATP = O-phospho-L-threonyl-[protein] + ADP + H(+)</text>
        <dbReference type="Rhea" id="RHEA:46608"/>
        <dbReference type="Rhea" id="RHEA-COMP:11060"/>
        <dbReference type="Rhea" id="RHEA-COMP:11605"/>
        <dbReference type="ChEBI" id="CHEBI:15378"/>
        <dbReference type="ChEBI" id="CHEBI:30013"/>
        <dbReference type="ChEBI" id="CHEBI:30616"/>
        <dbReference type="ChEBI" id="CHEBI:61977"/>
        <dbReference type="ChEBI" id="CHEBI:456216"/>
        <dbReference type="EC" id="2.7.11.1"/>
    </reaction>
</comment>
<gene>
    <name evidence="21" type="ORF">TorRG33x02_171950</name>
</gene>
<dbReference type="InterPro" id="IPR011009">
    <property type="entry name" value="Kinase-like_dom_sf"/>
</dbReference>
<keyword evidence="9 21" id="KW-0418">Kinase</keyword>
<dbReference type="InterPro" id="IPR045874">
    <property type="entry name" value="LRK10/LRL21-25-like"/>
</dbReference>
<keyword evidence="4" id="KW-0245">EGF-like domain</keyword>
<dbReference type="InterPro" id="IPR000719">
    <property type="entry name" value="Prot_kinase_dom"/>
</dbReference>
<keyword evidence="8 18" id="KW-0547">Nucleotide-binding</keyword>
<keyword evidence="10 18" id="KW-0067">ATP-binding</keyword>
<evidence type="ECO:0000313" key="22">
    <source>
        <dbReference type="Proteomes" id="UP000237000"/>
    </source>
</evidence>
<reference evidence="22" key="1">
    <citation type="submission" date="2016-06" db="EMBL/GenBank/DDBJ databases">
        <title>Parallel loss of symbiosis genes in relatives of nitrogen-fixing non-legume Parasponia.</title>
        <authorList>
            <person name="Van Velzen R."/>
            <person name="Holmer R."/>
            <person name="Bu F."/>
            <person name="Rutten L."/>
            <person name="Van Zeijl A."/>
            <person name="Liu W."/>
            <person name="Santuari L."/>
            <person name="Cao Q."/>
            <person name="Sharma T."/>
            <person name="Shen D."/>
            <person name="Roswanjaya Y."/>
            <person name="Wardhani T."/>
            <person name="Kalhor M.S."/>
            <person name="Jansen J."/>
            <person name="Van den Hoogen J."/>
            <person name="Gungor B."/>
            <person name="Hartog M."/>
            <person name="Hontelez J."/>
            <person name="Verver J."/>
            <person name="Yang W.-C."/>
            <person name="Schijlen E."/>
            <person name="Repin R."/>
            <person name="Schilthuizen M."/>
            <person name="Schranz E."/>
            <person name="Heidstra R."/>
            <person name="Miyata K."/>
            <person name="Fedorova E."/>
            <person name="Kohlen W."/>
            <person name="Bisseling T."/>
            <person name="Smit S."/>
            <person name="Geurts R."/>
        </authorList>
    </citation>
    <scope>NUCLEOTIDE SEQUENCE [LARGE SCALE GENOMIC DNA]</scope>
    <source>
        <strain evidence="22">cv. RG33-2</strain>
    </source>
</reference>
<keyword evidence="6" id="KW-0812">Transmembrane</keyword>
<dbReference type="Pfam" id="PF14380">
    <property type="entry name" value="WAK_assoc"/>
    <property type="match status" value="1"/>
</dbReference>
<dbReference type="Proteomes" id="UP000237000">
    <property type="component" value="Unassembled WGS sequence"/>
</dbReference>
<dbReference type="FunCoup" id="A0A2P5EN03">
    <property type="interactions" value="472"/>
</dbReference>
<keyword evidence="14" id="KW-0675">Receptor</keyword>
<evidence type="ECO:0000256" key="6">
    <source>
        <dbReference type="ARBA" id="ARBA00022692"/>
    </source>
</evidence>
<feature type="binding site" evidence="18">
    <location>
        <position position="373"/>
    </location>
    <ligand>
        <name>ATP</name>
        <dbReference type="ChEBI" id="CHEBI:30616"/>
    </ligand>
</feature>
<keyword evidence="3 21" id="KW-0723">Serine/threonine-protein kinase</keyword>
<dbReference type="EMBL" id="JXTC01000123">
    <property type="protein sequence ID" value="PON86948.1"/>
    <property type="molecule type" value="Genomic_DNA"/>
</dbReference>
<evidence type="ECO:0000256" key="13">
    <source>
        <dbReference type="ARBA" id="ARBA00023157"/>
    </source>
</evidence>
<dbReference type="SUPFAM" id="SSF56112">
    <property type="entry name" value="Protein kinase-like (PK-like)"/>
    <property type="match status" value="1"/>
</dbReference>
<dbReference type="InterPro" id="IPR025287">
    <property type="entry name" value="WAK_GUB"/>
</dbReference>
<keyword evidence="11" id="KW-1133">Transmembrane helix</keyword>
<dbReference type="SMART" id="SM00220">
    <property type="entry name" value="S_TKc"/>
    <property type="match status" value="1"/>
</dbReference>
<feature type="signal peptide" evidence="19">
    <location>
        <begin position="1"/>
        <end position="25"/>
    </location>
</feature>
<keyword evidence="15" id="KW-0325">Glycoprotein</keyword>
<evidence type="ECO:0000256" key="18">
    <source>
        <dbReference type="PROSITE-ProRule" id="PRU10141"/>
    </source>
</evidence>
<evidence type="ECO:0000256" key="10">
    <source>
        <dbReference type="ARBA" id="ARBA00022840"/>
    </source>
</evidence>
<evidence type="ECO:0000256" key="17">
    <source>
        <dbReference type="ARBA" id="ARBA00048679"/>
    </source>
</evidence>
<evidence type="ECO:0000256" key="12">
    <source>
        <dbReference type="ARBA" id="ARBA00023136"/>
    </source>
</evidence>
<feature type="chain" id="PRO_5015162162" description="non-specific serine/threonine protein kinase" evidence="19">
    <location>
        <begin position="26"/>
        <end position="657"/>
    </location>
</feature>
<evidence type="ECO:0000256" key="19">
    <source>
        <dbReference type="SAM" id="SignalP"/>
    </source>
</evidence>
<dbReference type="Gene3D" id="1.10.510.10">
    <property type="entry name" value="Transferase(Phosphotransferase) domain 1"/>
    <property type="match status" value="1"/>
</dbReference>
<dbReference type="OrthoDB" id="1193236at2759"/>
<dbReference type="Pfam" id="PF00069">
    <property type="entry name" value="Pkinase"/>
    <property type="match status" value="1"/>
</dbReference>
<evidence type="ECO:0000259" key="20">
    <source>
        <dbReference type="PROSITE" id="PS50011"/>
    </source>
</evidence>
<name>A0A2P5EN03_TREOI</name>
<dbReference type="Gene3D" id="3.30.200.20">
    <property type="entry name" value="Phosphorylase Kinase, domain 1"/>
    <property type="match status" value="1"/>
</dbReference>
<evidence type="ECO:0000313" key="21">
    <source>
        <dbReference type="EMBL" id="PON86948.1"/>
    </source>
</evidence>
<dbReference type="InterPro" id="IPR032872">
    <property type="entry name" value="WAK_assoc_C"/>
</dbReference>
<dbReference type="FunFam" id="1.10.510.10:FF:000590">
    <property type="entry name" value="PR5-like receptor kinase"/>
    <property type="match status" value="1"/>
</dbReference>